<dbReference type="InterPro" id="IPR036259">
    <property type="entry name" value="MFS_trans_sf"/>
</dbReference>
<feature type="transmembrane region" description="Helical" evidence="7">
    <location>
        <begin position="300"/>
        <end position="321"/>
    </location>
</feature>
<dbReference type="PANTHER" id="PTHR42718">
    <property type="entry name" value="MAJOR FACILITATOR SUPERFAMILY MULTIDRUG TRANSPORTER MFSC"/>
    <property type="match status" value="1"/>
</dbReference>
<keyword evidence="2" id="KW-0813">Transport</keyword>
<dbReference type="Pfam" id="PF07690">
    <property type="entry name" value="MFS_1"/>
    <property type="match status" value="1"/>
</dbReference>
<feature type="transmembrane region" description="Helical" evidence="7">
    <location>
        <begin position="431"/>
        <end position="450"/>
    </location>
</feature>
<evidence type="ECO:0000313" key="10">
    <source>
        <dbReference type="Proteomes" id="UP001153387"/>
    </source>
</evidence>
<sequence length="468" mass="49506">MNAKKAVSGAAAMEEAPSFKSEKVATLILGLAMVLVIMNTMMFNLALPDVTHDFMLSPSSASWIVTGYSIVFAIASITYSRLSDYVPIRRLVVISLLLFGLAAIIGLFANSFLMLLIVRIVQATGAGAIPSLGLVLISRYVPVERRGAAMAIIMSAASLGLGLGPVVGGAVVQYLGWHFLFAVSALTLILVPVLAIVLPRESKGAGSLDLPGALLAAVSTTGLLLFLTNHQWYMLAGGALALVLFAARIRTARYPFVLPALFANRKYLLLSAVGVAAYLSSFATLFLLPQILVHLHGLSAIESGLVIFPGSLLALLMSRKVGGIIDRSGNSAIIRYIPVLILVSVALFALLSGTSYVSILLIYMLLSLGFTFMTSSISNEMSRLLPVSQIGSGMGLFQLLQFVSGAFGVALSASAIDWQKSLPLHEAYSNIYWGLAVVVLLSIGCASLYLRGRSAKPVLASAVQAERP</sequence>
<feature type="transmembrane region" description="Helical" evidence="7">
    <location>
        <begin position="390"/>
        <end position="411"/>
    </location>
</feature>
<dbReference type="RefSeq" id="WP_277568426.1">
    <property type="nucleotide sequence ID" value="NZ_JAPDHZ010000007.1"/>
</dbReference>
<evidence type="ECO:0000256" key="4">
    <source>
        <dbReference type="ARBA" id="ARBA00022692"/>
    </source>
</evidence>
<evidence type="ECO:0000256" key="3">
    <source>
        <dbReference type="ARBA" id="ARBA00022475"/>
    </source>
</evidence>
<feature type="transmembrane region" description="Helical" evidence="7">
    <location>
        <begin position="177"/>
        <end position="198"/>
    </location>
</feature>
<protein>
    <submittedName>
        <fullName evidence="9">MFS transporter</fullName>
    </submittedName>
</protein>
<keyword evidence="4 7" id="KW-0812">Transmembrane</keyword>
<gene>
    <name evidence="9" type="ORF">OMP38_30315</name>
</gene>
<keyword evidence="10" id="KW-1185">Reference proteome</keyword>
<feature type="domain" description="Major facilitator superfamily (MFS) profile" evidence="8">
    <location>
        <begin position="25"/>
        <end position="454"/>
    </location>
</feature>
<dbReference type="InterPro" id="IPR011701">
    <property type="entry name" value="MFS"/>
</dbReference>
<evidence type="ECO:0000256" key="1">
    <source>
        <dbReference type="ARBA" id="ARBA00004651"/>
    </source>
</evidence>
<feature type="transmembrane region" description="Helical" evidence="7">
    <location>
        <begin position="267"/>
        <end position="288"/>
    </location>
</feature>
<feature type="transmembrane region" description="Helical" evidence="7">
    <location>
        <begin position="59"/>
        <end position="79"/>
    </location>
</feature>
<comment type="caution">
    <text evidence="9">The sequence shown here is derived from an EMBL/GenBank/DDBJ whole genome shotgun (WGS) entry which is preliminary data.</text>
</comment>
<feature type="transmembrane region" description="Helical" evidence="7">
    <location>
        <begin position="232"/>
        <end position="247"/>
    </location>
</feature>
<keyword evidence="5 7" id="KW-1133">Transmembrane helix</keyword>
<evidence type="ECO:0000256" key="2">
    <source>
        <dbReference type="ARBA" id="ARBA00022448"/>
    </source>
</evidence>
<dbReference type="GO" id="GO:0022857">
    <property type="term" value="F:transmembrane transporter activity"/>
    <property type="evidence" value="ECO:0007669"/>
    <property type="project" value="InterPro"/>
</dbReference>
<evidence type="ECO:0000256" key="6">
    <source>
        <dbReference type="ARBA" id="ARBA00023136"/>
    </source>
</evidence>
<keyword evidence="3" id="KW-1003">Cell membrane</keyword>
<keyword evidence="6 7" id="KW-0472">Membrane</keyword>
<dbReference type="PRINTS" id="PR01036">
    <property type="entry name" value="TCRTETB"/>
</dbReference>
<dbReference type="AlphaFoldDB" id="A0A9X4KMX5"/>
<proteinExistence type="predicted"/>
<dbReference type="Proteomes" id="UP001153387">
    <property type="component" value="Unassembled WGS sequence"/>
</dbReference>
<feature type="transmembrane region" description="Helical" evidence="7">
    <location>
        <begin position="149"/>
        <end position="171"/>
    </location>
</feature>
<feature type="transmembrane region" description="Helical" evidence="7">
    <location>
        <begin position="24"/>
        <end position="47"/>
    </location>
</feature>
<dbReference type="GO" id="GO:0005886">
    <property type="term" value="C:plasma membrane"/>
    <property type="evidence" value="ECO:0007669"/>
    <property type="project" value="UniProtKB-SubCell"/>
</dbReference>
<dbReference type="PANTHER" id="PTHR42718:SF46">
    <property type="entry name" value="BLR6921 PROTEIN"/>
    <property type="match status" value="1"/>
</dbReference>
<accession>A0A9X4KMX5</accession>
<feature type="transmembrane region" description="Helical" evidence="7">
    <location>
        <begin position="357"/>
        <end position="378"/>
    </location>
</feature>
<feature type="transmembrane region" description="Helical" evidence="7">
    <location>
        <begin position="115"/>
        <end position="137"/>
    </location>
</feature>
<dbReference type="EMBL" id="JAPDHZ010000007">
    <property type="protein sequence ID" value="MDG0794656.1"/>
    <property type="molecule type" value="Genomic_DNA"/>
</dbReference>
<organism evidence="9 10">
    <name type="scientific">Cohnella ginsengisoli</name>
    <dbReference type="NCBI Taxonomy" id="425004"/>
    <lineage>
        <taxon>Bacteria</taxon>
        <taxon>Bacillati</taxon>
        <taxon>Bacillota</taxon>
        <taxon>Bacilli</taxon>
        <taxon>Bacillales</taxon>
        <taxon>Paenibacillaceae</taxon>
        <taxon>Cohnella</taxon>
    </lineage>
</organism>
<evidence type="ECO:0000259" key="8">
    <source>
        <dbReference type="PROSITE" id="PS50850"/>
    </source>
</evidence>
<dbReference type="SUPFAM" id="SSF103473">
    <property type="entry name" value="MFS general substrate transporter"/>
    <property type="match status" value="1"/>
</dbReference>
<feature type="transmembrane region" description="Helical" evidence="7">
    <location>
        <begin position="210"/>
        <end position="226"/>
    </location>
</feature>
<evidence type="ECO:0000313" key="9">
    <source>
        <dbReference type="EMBL" id="MDG0794656.1"/>
    </source>
</evidence>
<reference evidence="9 10" key="1">
    <citation type="submission" date="2022-10" db="EMBL/GenBank/DDBJ databases">
        <title>Comparative genomic analysis of Cohnella hashimotonis sp. nov., isolated from the International Space Station.</title>
        <authorList>
            <person name="Simpson A."/>
            <person name="Venkateswaran K."/>
        </authorList>
    </citation>
    <scope>NUCLEOTIDE SEQUENCE [LARGE SCALE GENOMIC DNA]</scope>
    <source>
        <strain evidence="9 10">DSM 18997</strain>
    </source>
</reference>
<evidence type="ECO:0000256" key="7">
    <source>
        <dbReference type="SAM" id="Phobius"/>
    </source>
</evidence>
<evidence type="ECO:0000256" key="5">
    <source>
        <dbReference type="ARBA" id="ARBA00022989"/>
    </source>
</evidence>
<dbReference type="InterPro" id="IPR020846">
    <property type="entry name" value="MFS_dom"/>
</dbReference>
<dbReference type="Gene3D" id="1.20.1720.10">
    <property type="entry name" value="Multidrug resistance protein D"/>
    <property type="match status" value="1"/>
</dbReference>
<comment type="subcellular location">
    <subcellularLocation>
        <location evidence="1">Cell membrane</location>
        <topology evidence="1">Multi-pass membrane protein</topology>
    </subcellularLocation>
</comment>
<name>A0A9X4KMX5_9BACL</name>
<dbReference type="PROSITE" id="PS50850">
    <property type="entry name" value="MFS"/>
    <property type="match status" value="1"/>
</dbReference>
<feature type="transmembrane region" description="Helical" evidence="7">
    <location>
        <begin position="333"/>
        <end position="351"/>
    </location>
</feature>
<dbReference type="Gene3D" id="1.20.1250.20">
    <property type="entry name" value="MFS general substrate transporter like domains"/>
    <property type="match status" value="1"/>
</dbReference>
<feature type="transmembrane region" description="Helical" evidence="7">
    <location>
        <begin position="91"/>
        <end position="109"/>
    </location>
</feature>